<name>A0A7K0EP62_9BACT</name>
<dbReference type="AlphaFoldDB" id="A0A7K0EP62"/>
<dbReference type="Proteomes" id="UP000441754">
    <property type="component" value="Unassembled WGS sequence"/>
</dbReference>
<dbReference type="EMBL" id="WJXZ01000012">
    <property type="protein sequence ID" value="MRS63630.1"/>
    <property type="molecule type" value="Genomic_DNA"/>
</dbReference>
<evidence type="ECO:0000313" key="1">
    <source>
        <dbReference type="EMBL" id="MRS63630.1"/>
    </source>
</evidence>
<accession>A0A7K0EP62</accession>
<dbReference type="Pfam" id="PF14054">
    <property type="entry name" value="DUF4249"/>
    <property type="match status" value="1"/>
</dbReference>
<dbReference type="InterPro" id="IPR025345">
    <property type="entry name" value="DUF4249"/>
</dbReference>
<gene>
    <name evidence="1" type="ORF">GJJ30_20180</name>
</gene>
<sequence>MKKYLVILVSLIIGSCVDPYRPPAISAPNTYLVVDGFLNGAGTSTIRLSRTQNLSDGKKPTVETKATVKVEGEKGGSQTFVDKGDGSYTLDNGNLQFGQKYRVTIKTAAGRNYQSDYVVIKKTPKIDEVSWKVFQNEGLQFYVSTHDETNSTKYYRWEYEETWEFYSAFYSRVDYVKKAFVTRLDDINHCWGSAKSSGIFVGSTTQLTQDVVNKAPLLFVSNTASNRLKYRYSLLVKQYAQTAESFEYWQNLKKNTESLGSIFDPQPFQVIGNIHGVTDPNESVVGYLSGYSVEEKRIFVNGSELPNEWNVPSMYESCLPDTAPLFPTREKQSAAQQAEAGAIPIDEVFSPFGAIIGYRMSSPYCVDCRTAGSNVRPSFW</sequence>
<dbReference type="OrthoDB" id="1062680at2"/>
<keyword evidence="2" id="KW-1185">Reference proteome</keyword>
<comment type="caution">
    <text evidence="1">The sequence shown here is derived from an EMBL/GenBank/DDBJ whole genome shotgun (WGS) entry which is preliminary data.</text>
</comment>
<evidence type="ECO:0000313" key="2">
    <source>
        <dbReference type="Proteomes" id="UP000441754"/>
    </source>
</evidence>
<organism evidence="1 2">
    <name type="scientific">Larkinella terrae</name>
    <dbReference type="NCBI Taxonomy" id="2025311"/>
    <lineage>
        <taxon>Bacteria</taxon>
        <taxon>Pseudomonadati</taxon>
        <taxon>Bacteroidota</taxon>
        <taxon>Cytophagia</taxon>
        <taxon>Cytophagales</taxon>
        <taxon>Spirosomataceae</taxon>
        <taxon>Larkinella</taxon>
    </lineage>
</organism>
<reference evidence="1 2" key="1">
    <citation type="journal article" date="2018" name="Antonie Van Leeuwenhoek">
        <title>Larkinella terrae sp. nov., isolated from soil on Jeju Island, South Korea.</title>
        <authorList>
            <person name="Ten L.N."/>
            <person name="Jeon J."/>
            <person name="Park S.J."/>
            <person name="Park S."/>
            <person name="Lee S.Y."/>
            <person name="Kim M.K."/>
            <person name="Jung H.Y."/>
        </authorList>
    </citation>
    <scope>NUCLEOTIDE SEQUENCE [LARGE SCALE GENOMIC DNA]</scope>
    <source>
        <strain evidence="1 2">KCTC 52001</strain>
    </source>
</reference>
<dbReference type="RefSeq" id="WP_154176974.1">
    <property type="nucleotide sequence ID" value="NZ_WJXZ01000012.1"/>
</dbReference>
<proteinExistence type="predicted"/>
<dbReference type="PROSITE" id="PS51257">
    <property type="entry name" value="PROKAR_LIPOPROTEIN"/>
    <property type="match status" value="1"/>
</dbReference>
<protein>
    <submittedName>
        <fullName evidence="1">DUF4249 family protein</fullName>
    </submittedName>
</protein>